<sequence length="60" mass="6466">MKINNGFFAIQADVDAARDAARDAAQDTARADHNDDAARINEADRDAEEGHEQARNGLGL</sequence>
<gene>
    <name evidence="2" type="ORF">A6J39_020280</name>
</gene>
<evidence type="ECO:0000256" key="1">
    <source>
        <dbReference type="SAM" id="MobiDB-lite"/>
    </source>
</evidence>
<feature type="region of interest" description="Disordered" evidence="1">
    <location>
        <begin position="21"/>
        <end position="60"/>
    </location>
</feature>
<name>A0AAX0WYD0_9GAMM</name>
<proteinExistence type="predicted"/>
<dbReference type="GeneID" id="98064355"/>
<dbReference type="RefSeq" id="WP_019232657.1">
    <property type="nucleotide sequence ID" value="NZ_CAAAHR010000003.1"/>
</dbReference>
<evidence type="ECO:0000313" key="2">
    <source>
        <dbReference type="EMBL" id="PNL63343.1"/>
    </source>
</evidence>
<dbReference type="Proteomes" id="UP000192511">
    <property type="component" value="Unassembled WGS sequence"/>
</dbReference>
<reference evidence="2" key="1">
    <citation type="submission" date="2017-12" db="EMBL/GenBank/DDBJ databases">
        <title>FDA dAtabase for Regulatory Grade micrObial Sequences (FDA-ARGOS): Supporting development and validation of Infectious Disease Dx tests.</title>
        <authorList>
            <person name="Kerrigan L."/>
            <person name="Tallon L.J."/>
            <person name="Sadzewicz L."/>
            <person name="Sengamalay N."/>
            <person name="Ott S."/>
            <person name="Godinez A."/>
            <person name="Nagaraj S."/>
            <person name="Vavikolanu K."/>
            <person name="Vyas G."/>
            <person name="Nadendla S."/>
            <person name="Aluvathingal J."/>
            <person name="Sichtig H."/>
        </authorList>
    </citation>
    <scope>NUCLEOTIDE SEQUENCE [LARGE SCALE GENOMIC DNA]</scope>
    <source>
        <strain evidence="2">FDAARGOS_200</strain>
    </source>
</reference>
<keyword evidence="3" id="KW-1185">Reference proteome</keyword>
<feature type="compositionally biased region" description="Basic and acidic residues" evidence="1">
    <location>
        <begin position="21"/>
        <end position="54"/>
    </location>
</feature>
<organism evidence="2 3">
    <name type="scientific">Legionella anisa</name>
    <dbReference type="NCBI Taxonomy" id="28082"/>
    <lineage>
        <taxon>Bacteria</taxon>
        <taxon>Pseudomonadati</taxon>
        <taxon>Pseudomonadota</taxon>
        <taxon>Gammaproteobacteria</taxon>
        <taxon>Legionellales</taxon>
        <taxon>Legionellaceae</taxon>
        <taxon>Legionella</taxon>
    </lineage>
</organism>
<dbReference type="EMBL" id="NBTX02000004">
    <property type="protein sequence ID" value="PNL63343.1"/>
    <property type="molecule type" value="Genomic_DNA"/>
</dbReference>
<evidence type="ECO:0000313" key="3">
    <source>
        <dbReference type="Proteomes" id="UP000192511"/>
    </source>
</evidence>
<protein>
    <submittedName>
        <fullName evidence="2">Uncharacterized protein</fullName>
    </submittedName>
</protein>
<accession>A0AAX0WYD0</accession>
<comment type="caution">
    <text evidence="2">The sequence shown here is derived from an EMBL/GenBank/DDBJ whole genome shotgun (WGS) entry which is preliminary data.</text>
</comment>
<dbReference type="AlphaFoldDB" id="A0AAX0WYD0"/>